<reference evidence="14 15" key="1">
    <citation type="journal article" date="2004" name="Nature">
        <title>Genome evolution in yeasts.</title>
        <authorList>
            <consortium name="Genolevures"/>
            <person name="Dujon B."/>
            <person name="Sherman D."/>
            <person name="Fischer G."/>
            <person name="Durrens P."/>
            <person name="Casaregola S."/>
            <person name="Lafontaine I."/>
            <person name="de Montigny J."/>
            <person name="Marck C."/>
            <person name="Neuveglise C."/>
            <person name="Talla E."/>
            <person name="Goffard N."/>
            <person name="Frangeul L."/>
            <person name="Aigle M."/>
            <person name="Anthouard V."/>
            <person name="Babour A."/>
            <person name="Barbe V."/>
            <person name="Barnay S."/>
            <person name="Blanchin S."/>
            <person name="Beckerich J.M."/>
            <person name="Beyne E."/>
            <person name="Bleykasten C."/>
            <person name="Boisrame A."/>
            <person name="Boyer J."/>
            <person name="Cattolico L."/>
            <person name="Confanioleri F."/>
            <person name="de Daruvar A."/>
            <person name="Despons L."/>
            <person name="Fabre E."/>
            <person name="Fairhead C."/>
            <person name="Ferry-Dumazet H."/>
            <person name="Groppi A."/>
            <person name="Hantraye F."/>
            <person name="Hennequin C."/>
            <person name="Jauniaux N."/>
            <person name="Joyet P."/>
            <person name="Kachouri R."/>
            <person name="Kerrest A."/>
            <person name="Koszul R."/>
            <person name="Lemaire M."/>
            <person name="Lesur I."/>
            <person name="Ma L."/>
            <person name="Muller H."/>
            <person name="Nicaud J.M."/>
            <person name="Nikolski M."/>
            <person name="Oztas S."/>
            <person name="Ozier-Kalogeropoulos O."/>
            <person name="Pellenz S."/>
            <person name="Potier S."/>
            <person name="Richard G.F."/>
            <person name="Straub M.L."/>
            <person name="Suleau A."/>
            <person name="Swennene D."/>
            <person name="Tekaia F."/>
            <person name="Wesolowski-Louvel M."/>
            <person name="Westhof E."/>
            <person name="Wirth B."/>
            <person name="Zeniou-Meyer M."/>
            <person name="Zivanovic I."/>
            <person name="Bolotin-Fukuhara M."/>
            <person name="Thierry A."/>
            <person name="Bouchier C."/>
            <person name="Caudron B."/>
            <person name="Scarpelli C."/>
            <person name="Gaillardin C."/>
            <person name="Weissenbach J."/>
            <person name="Wincker P."/>
            <person name="Souciet J.L."/>
        </authorList>
    </citation>
    <scope>NUCLEOTIDE SEQUENCE [LARGE SCALE GENOMIC DNA]</scope>
    <source>
        <strain evidence="15">ATCC 36239 / CBS 767 / BCRC 21394 / JCM 1990 / NBRC 0083 / IGC 2968</strain>
    </source>
</reference>
<sequence>MSKIYTECKVYCPGSDNEVETRYGDANTNLPMMITHDSANHVIGDLFFCPTCQGHKCTACCQVNIESKYCSNCMTDYTESNEVVCTKSCFSCPLCDSGLAISAIDSRCDDKDGKIFKFKCLYCEYQYSTATILKPKSLVNIIRSEKKSRDGGYASLFAKFHENFVDQQTLMKLENNQHKMKKNVPRLSGEVLQKLKDLELSNLADSMTTSSDEIEVLRNKINQNGSVAIDENQDLDDVSQIASKDSLDSFVKLEQQSKYSNFYSTISNGSLVSIPNKISNPTAADQVPIPKKLVSKKSYTCLKCRQVLFMPHKEPSSIKLLTKWNAIDFLPMLRISSLINKEYPKSLQFGNSYDLLINVINPLPVDIDMVITTMSQVSSEFLSDPSLNLQVTLPVSHVKIKGQKQKKDPNSIVKSIPTPFLTKNTKLSRTELIMRLGKLNSARNSSDDSFEESDITVDKGDNWCSIPFNISFESSGLQNSSVTIKIPFYITTKSQVPESIQNLKLPNSHLSYGFWTVINFGSFLIES</sequence>
<dbReference type="RefSeq" id="XP_002770574.1">
    <property type="nucleotide sequence ID" value="XM_002770528.1"/>
</dbReference>
<evidence type="ECO:0000313" key="15">
    <source>
        <dbReference type="Proteomes" id="UP000000599"/>
    </source>
</evidence>
<evidence type="ECO:0000256" key="9">
    <source>
        <dbReference type="ARBA" id="ARBA00023054"/>
    </source>
</evidence>
<dbReference type="OMA" id="KNCFECP"/>
<dbReference type="Proteomes" id="UP000000599">
    <property type="component" value="Chromosome G"/>
</dbReference>
<evidence type="ECO:0000256" key="10">
    <source>
        <dbReference type="ARBA" id="ARBA00023212"/>
    </source>
</evidence>
<evidence type="ECO:0000313" key="14">
    <source>
        <dbReference type="EMBL" id="CAR65909.1"/>
    </source>
</evidence>
<accession>B5RV30</accession>
<dbReference type="EMBL" id="CR382139">
    <property type="protein sequence ID" value="CAR65909.1"/>
    <property type="molecule type" value="Genomic_DNA"/>
</dbReference>
<evidence type="ECO:0000256" key="1">
    <source>
        <dbReference type="ARBA" id="ARBA00004300"/>
    </source>
</evidence>
<keyword evidence="15" id="KW-1185">Reference proteome</keyword>
<proteinExistence type="inferred from homology"/>
<dbReference type="OrthoDB" id="283815at2759"/>
<evidence type="ECO:0000256" key="12">
    <source>
        <dbReference type="ARBA" id="ARBA00034864"/>
    </source>
</evidence>
<keyword evidence="5" id="KW-1017">Isopeptide bond</keyword>
<keyword evidence="6" id="KW-0597">Phosphoprotein</keyword>
<dbReference type="HOGENOM" id="CLU_051239_0_0_1"/>
<dbReference type="GO" id="GO:0005869">
    <property type="term" value="C:dynactin complex"/>
    <property type="evidence" value="ECO:0007669"/>
    <property type="project" value="InterPro"/>
</dbReference>
<dbReference type="GeneID" id="8999122"/>
<dbReference type="AlphaFoldDB" id="B5RV30"/>
<dbReference type="InterPro" id="IPR008603">
    <property type="entry name" value="DCTN4"/>
</dbReference>
<name>B5RV30_DEBHA</name>
<organism evidence="14 15">
    <name type="scientific">Debaryomyces hansenii (strain ATCC 36239 / CBS 767 / BCRC 21394 / JCM 1990 / NBRC 0083 / IGC 2968)</name>
    <name type="common">Yeast</name>
    <name type="synonym">Torulaspora hansenii</name>
    <dbReference type="NCBI Taxonomy" id="284592"/>
    <lineage>
        <taxon>Eukaryota</taxon>
        <taxon>Fungi</taxon>
        <taxon>Dikarya</taxon>
        <taxon>Ascomycota</taxon>
        <taxon>Saccharomycotina</taxon>
        <taxon>Pichiomycetes</taxon>
        <taxon>Debaryomycetaceae</taxon>
        <taxon>Debaryomyces</taxon>
    </lineage>
</organism>
<keyword evidence="9" id="KW-0175">Coiled coil</keyword>
<dbReference type="PANTHER" id="PTHR13034:SF2">
    <property type="entry name" value="DYNACTIN SUBUNIT 4"/>
    <property type="match status" value="1"/>
</dbReference>
<evidence type="ECO:0000256" key="7">
    <source>
        <dbReference type="ARBA" id="ARBA00022843"/>
    </source>
</evidence>
<comment type="similarity">
    <text evidence="11">Belongs to the dynactin subunit 4 family.</text>
</comment>
<keyword evidence="10" id="KW-0206">Cytoskeleton</keyword>
<evidence type="ECO:0000256" key="5">
    <source>
        <dbReference type="ARBA" id="ARBA00022499"/>
    </source>
</evidence>
<keyword evidence="4" id="KW-0963">Cytoplasm</keyword>
<dbReference type="KEGG" id="dha:DEHA2G04400g"/>
<comment type="subunit">
    <text evidence="13">Subunit of dynactin, a multiprotein complex part of a tripartite complex with dynein and a adapter, such as BICDL1, BICD2 or HOOK3. The dynactin complex is built around ACTR1A/ACTB filament and consists of an actin-related filament composed of a shoulder domain, a pointed end and a barbed end. Its length is defined by its flexible shoulder domain. The soulder is composed of 2 DCTN1 subunits, 4 DCTN2 and 2 DCTN3. The 4 DCNT2 (via N-terminus) bind the ACTR1A filament and act as molecular rulers to determine the length. The pointed end is important for binding dynein-dynactin cargo adapters. Consists of 4 subunits: ACTR10, DCNT4, DCTN5 and DCTN6. The barbed end is composed of a CAPZA1:CAPZB heterodimers, which binds ACTR1A/ACTB filament and dynactin and stabilizes dynactin. Interacts with ATP7B, but not ATP7A, in a copper-dependent manner. Interacts with ANK2; this interaction is required for localization at costameres. Interacts with N4BP2L1.</text>
</comment>
<evidence type="ECO:0000256" key="8">
    <source>
        <dbReference type="ARBA" id="ARBA00022990"/>
    </source>
</evidence>
<dbReference type="Pfam" id="PF05502">
    <property type="entry name" value="Dynactin_p62"/>
    <property type="match status" value="1"/>
</dbReference>
<gene>
    <name evidence="14" type="ordered locus">DEHA2G04400g</name>
</gene>
<dbReference type="PANTHER" id="PTHR13034">
    <property type="entry name" value="DYNACTIN P62 SUBUNIT"/>
    <property type="match status" value="1"/>
</dbReference>
<keyword evidence="7" id="KW-0832">Ubl conjugation</keyword>
<evidence type="ECO:0000256" key="2">
    <source>
        <dbReference type="ARBA" id="ARBA00004529"/>
    </source>
</evidence>
<dbReference type="GO" id="GO:0001725">
    <property type="term" value="C:stress fiber"/>
    <property type="evidence" value="ECO:0007669"/>
    <property type="project" value="UniProtKB-SubCell"/>
</dbReference>
<evidence type="ECO:0000256" key="3">
    <source>
        <dbReference type="ARBA" id="ARBA00004657"/>
    </source>
</evidence>
<dbReference type="VEuPathDB" id="FungiDB:DEHA2G04400g"/>
<keyword evidence="8" id="KW-0007">Acetylation</keyword>
<dbReference type="STRING" id="284592.B5RV30"/>
<comment type="subcellular location">
    <subcellularLocation>
        <location evidence="1">Cytoplasm</location>
        <location evidence="1">Cytoskeleton</location>
        <location evidence="1">Microtubule organizing center</location>
        <location evidence="1">Centrosome</location>
    </subcellularLocation>
    <subcellularLocation>
        <location evidence="2">Cytoplasm</location>
        <location evidence="2">Cytoskeleton</location>
        <location evidence="2">Stress fiber</location>
    </subcellularLocation>
    <subcellularLocation>
        <location evidence="3">Cytoplasm</location>
        <location evidence="3">Myofibril</location>
    </subcellularLocation>
</comment>
<dbReference type="InParanoid" id="B5RV30"/>
<evidence type="ECO:0000256" key="13">
    <source>
        <dbReference type="ARBA" id="ARBA00093507"/>
    </source>
</evidence>
<evidence type="ECO:0000256" key="4">
    <source>
        <dbReference type="ARBA" id="ARBA00022490"/>
    </source>
</evidence>
<protein>
    <recommendedName>
        <fullName evidence="12">Dynactin subunit 4</fullName>
    </recommendedName>
</protein>
<evidence type="ECO:0000256" key="6">
    <source>
        <dbReference type="ARBA" id="ARBA00022553"/>
    </source>
</evidence>
<dbReference type="eggNOG" id="ENOG502S8A6">
    <property type="taxonomic scope" value="Eukaryota"/>
</dbReference>
<evidence type="ECO:0000256" key="11">
    <source>
        <dbReference type="ARBA" id="ARBA00034776"/>
    </source>
</evidence>